<proteinExistence type="inferred from homology"/>
<evidence type="ECO:0000259" key="7">
    <source>
        <dbReference type="Pfam" id="PF01636"/>
    </source>
</evidence>
<evidence type="ECO:0000256" key="3">
    <source>
        <dbReference type="ARBA" id="ARBA00016197"/>
    </source>
</evidence>
<dbReference type="PANTHER" id="PTHR36091">
    <property type="entry name" value="ALTERED INHERITANCE OF MITOCHONDRIA PROTEIN 9, MITOCHONDRIAL"/>
    <property type="match status" value="1"/>
</dbReference>
<dbReference type="Gene3D" id="3.90.1200.10">
    <property type="match status" value="1"/>
</dbReference>
<comment type="similarity">
    <text evidence="2">Belongs to the AIM9 family.</text>
</comment>
<dbReference type="Gene3D" id="3.30.200.20">
    <property type="entry name" value="Phosphorylase Kinase, domain 1"/>
    <property type="match status" value="1"/>
</dbReference>
<dbReference type="EMBL" id="ML976979">
    <property type="protein sequence ID" value="KAF1962211.1"/>
    <property type="molecule type" value="Genomic_DNA"/>
</dbReference>
<evidence type="ECO:0000256" key="1">
    <source>
        <dbReference type="ARBA" id="ARBA00004173"/>
    </source>
</evidence>
<dbReference type="OrthoDB" id="2906425at2759"/>
<dbReference type="Proteomes" id="UP000800035">
    <property type="component" value="Unassembled WGS sequence"/>
</dbReference>
<feature type="domain" description="Aminoglycoside phosphotransferase" evidence="7">
    <location>
        <begin position="87"/>
        <end position="357"/>
    </location>
</feature>
<keyword evidence="5" id="KW-0496">Mitochondrion</keyword>
<evidence type="ECO:0000313" key="9">
    <source>
        <dbReference type="Proteomes" id="UP000800035"/>
    </source>
</evidence>
<evidence type="ECO:0000256" key="6">
    <source>
        <dbReference type="ARBA" id="ARBA00031849"/>
    </source>
</evidence>
<dbReference type="InterPro" id="IPR051035">
    <property type="entry name" value="Mito_inheritance_9"/>
</dbReference>
<reference evidence="8" key="1">
    <citation type="journal article" date="2020" name="Stud. Mycol.">
        <title>101 Dothideomycetes genomes: a test case for predicting lifestyles and emergence of pathogens.</title>
        <authorList>
            <person name="Haridas S."/>
            <person name="Albert R."/>
            <person name="Binder M."/>
            <person name="Bloem J."/>
            <person name="Labutti K."/>
            <person name="Salamov A."/>
            <person name="Andreopoulos B."/>
            <person name="Baker S."/>
            <person name="Barry K."/>
            <person name="Bills G."/>
            <person name="Bluhm B."/>
            <person name="Cannon C."/>
            <person name="Castanera R."/>
            <person name="Culley D."/>
            <person name="Daum C."/>
            <person name="Ezra D."/>
            <person name="Gonzalez J."/>
            <person name="Henrissat B."/>
            <person name="Kuo A."/>
            <person name="Liang C."/>
            <person name="Lipzen A."/>
            <person name="Lutzoni F."/>
            <person name="Magnuson J."/>
            <person name="Mondo S."/>
            <person name="Nolan M."/>
            <person name="Ohm R."/>
            <person name="Pangilinan J."/>
            <person name="Park H.-J."/>
            <person name="Ramirez L."/>
            <person name="Alfaro M."/>
            <person name="Sun H."/>
            <person name="Tritt A."/>
            <person name="Yoshinaga Y."/>
            <person name="Zwiers L.-H."/>
            <person name="Turgeon B."/>
            <person name="Goodwin S."/>
            <person name="Spatafora J."/>
            <person name="Crous P."/>
            <person name="Grigoriev I."/>
        </authorList>
    </citation>
    <scope>NUCLEOTIDE SEQUENCE</scope>
    <source>
        <strain evidence="8">CBS 675.92</strain>
    </source>
</reference>
<evidence type="ECO:0000313" key="8">
    <source>
        <dbReference type="EMBL" id="KAF1962211.1"/>
    </source>
</evidence>
<protein>
    <recommendedName>
        <fullName evidence="3">Altered inheritance of mitochondria protein 9, mitochondrial</fullName>
    </recommendedName>
    <alternativeName>
        <fullName evidence="6">Found in mitochondrial proteome protein 29</fullName>
    </alternativeName>
</protein>
<dbReference type="AlphaFoldDB" id="A0A6A5UBF0"/>
<evidence type="ECO:0000256" key="5">
    <source>
        <dbReference type="ARBA" id="ARBA00023128"/>
    </source>
</evidence>
<dbReference type="PANTHER" id="PTHR36091:SF1">
    <property type="entry name" value="ALTERED INHERITANCE OF MITOCHONDRIA PROTEIN 9, MITOCHONDRIAL"/>
    <property type="match status" value="1"/>
</dbReference>
<dbReference type="InterPro" id="IPR011009">
    <property type="entry name" value="Kinase-like_dom_sf"/>
</dbReference>
<evidence type="ECO:0000256" key="4">
    <source>
        <dbReference type="ARBA" id="ARBA00022946"/>
    </source>
</evidence>
<accession>A0A6A5UBF0</accession>
<sequence length="554" mass="62558">MPLGLLLRAITRSGWGSSRAQPVQNIAITCRGIPINRDDLLNYTNGRFLIDEEKACRRRFVQFDVDQLCAVAASAGGHHSPVKAIEKMEGGFSKAMLLQKEDGSEVIAKIPFSITGPPKYTTASEVAVLKYLHAHTKIPVPKVLAWSSDASNPIGAEYIIMEKASGTQLFNKWGEMSEHDKFLFVKQITKLEGEMAAIRFPASGNLYLCEDMTGDDAYVSLSPETDPSGQFCIGPSCERGGYTEGDMSAHSRFSRGPWQNLSSYGIAIVERETLRIEKAPRIAACGPPRGSLDEQLAALRMAREVMSRLDSGTLIDKVSQPVLWHADLHRGNIYVSNEDPRKIVSLIDWQSITVAPIFLQARFPEFLSVDEDFVLDSEMPTLPPHYDQMNADDKEIADFKLLQAKLAKAYEVTSAVYNNRAYKALFLPQFLRELFVRSGEVSEEGEVPLRACLIEVYLAWNDIGFTGSFPFSFTDEDIQKHEDQFQEYRNFHRVQEIARKFLDTDSEGWISPRLDFATKQRQNRDLLQLIMSRSKEYNMSPEEVRKIWPFVRDS</sequence>
<gene>
    <name evidence="8" type="ORF">CC80DRAFT_435048</name>
</gene>
<dbReference type="GO" id="GO:0005739">
    <property type="term" value="C:mitochondrion"/>
    <property type="evidence" value="ECO:0007669"/>
    <property type="project" value="UniProtKB-SubCell"/>
</dbReference>
<keyword evidence="4" id="KW-0809">Transit peptide</keyword>
<evidence type="ECO:0000256" key="2">
    <source>
        <dbReference type="ARBA" id="ARBA00005543"/>
    </source>
</evidence>
<organism evidence="8 9">
    <name type="scientific">Byssothecium circinans</name>
    <dbReference type="NCBI Taxonomy" id="147558"/>
    <lineage>
        <taxon>Eukaryota</taxon>
        <taxon>Fungi</taxon>
        <taxon>Dikarya</taxon>
        <taxon>Ascomycota</taxon>
        <taxon>Pezizomycotina</taxon>
        <taxon>Dothideomycetes</taxon>
        <taxon>Pleosporomycetidae</taxon>
        <taxon>Pleosporales</taxon>
        <taxon>Massarineae</taxon>
        <taxon>Massarinaceae</taxon>
        <taxon>Byssothecium</taxon>
    </lineage>
</organism>
<dbReference type="Pfam" id="PF01636">
    <property type="entry name" value="APH"/>
    <property type="match status" value="1"/>
</dbReference>
<dbReference type="SUPFAM" id="SSF56112">
    <property type="entry name" value="Protein kinase-like (PK-like)"/>
    <property type="match status" value="1"/>
</dbReference>
<name>A0A6A5UBF0_9PLEO</name>
<keyword evidence="9" id="KW-1185">Reference proteome</keyword>
<comment type="subcellular location">
    <subcellularLocation>
        <location evidence="1">Mitochondrion</location>
    </subcellularLocation>
</comment>
<dbReference type="InterPro" id="IPR002575">
    <property type="entry name" value="Aminoglycoside_PTrfase"/>
</dbReference>